<organism evidence="2">
    <name type="scientific">marine sediment metagenome</name>
    <dbReference type="NCBI Taxonomy" id="412755"/>
    <lineage>
        <taxon>unclassified sequences</taxon>
        <taxon>metagenomes</taxon>
        <taxon>ecological metagenomes</taxon>
    </lineage>
</organism>
<comment type="caution">
    <text evidence="2">The sequence shown here is derived from an EMBL/GenBank/DDBJ whole genome shotgun (WGS) entry which is preliminary data.</text>
</comment>
<sequence>MEQAKESYQQNSNKQTVHKVDSVPVTDGKSDDLDHELSNYLEQAVSQQASDVHLITGVEPILRINGQLMPIEGQEPLNVKKAEQLIFSFIPDFELEKLKRDKEIDMSFDFNEEVRFRANVFYQRGKISASLRLIPSEIKSLE</sequence>
<gene>
    <name evidence="2" type="ORF">S01H4_61318</name>
</gene>
<accession>X1DY96</accession>
<evidence type="ECO:0000313" key="2">
    <source>
        <dbReference type="EMBL" id="GAH09904.1"/>
    </source>
</evidence>
<reference evidence="2" key="1">
    <citation type="journal article" date="2014" name="Front. Microbiol.">
        <title>High frequency of phylogenetically diverse reductive dehalogenase-homologous genes in deep subseafloor sedimentary metagenomes.</title>
        <authorList>
            <person name="Kawai M."/>
            <person name="Futagami T."/>
            <person name="Toyoda A."/>
            <person name="Takaki Y."/>
            <person name="Nishi S."/>
            <person name="Hori S."/>
            <person name="Arai W."/>
            <person name="Tsubouchi T."/>
            <person name="Morono Y."/>
            <person name="Uchiyama I."/>
            <person name="Ito T."/>
            <person name="Fujiyama A."/>
            <person name="Inagaki F."/>
            <person name="Takami H."/>
        </authorList>
    </citation>
    <scope>NUCLEOTIDE SEQUENCE</scope>
    <source>
        <strain evidence="2">Expedition CK06-06</strain>
    </source>
</reference>
<dbReference type="EMBL" id="BART01036332">
    <property type="protein sequence ID" value="GAH09904.1"/>
    <property type="molecule type" value="Genomic_DNA"/>
</dbReference>
<dbReference type="Gene3D" id="3.30.450.90">
    <property type="match status" value="1"/>
</dbReference>
<feature type="compositionally biased region" description="Polar residues" evidence="1">
    <location>
        <begin position="1"/>
        <end position="15"/>
    </location>
</feature>
<proteinExistence type="predicted"/>
<name>X1DY96_9ZZZZ</name>
<protein>
    <recommendedName>
        <fullName evidence="3">Bacterial type II secretion system protein E domain-containing protein</fullName>
    </recommendedName>
</protein>
<evidence type="ECO:0008006" key="3">
    <source>
        <dbReference type="Google" id="ProtNLM"/>
    </source>
</evidence>
<feature type="region of interest" description="Disordered" evidence="1">
    <location>
        <begin position="1"/>
        <end position="33"/>
    </location>
</feature>
<dbReference type="InterPro" id="IPR027417">
    <property type="entry name" value="P-loop_NTPase"/>
</dbReference>
<feature type="non-terminal residue" evidence="2">
    <location>
        <position position="142"/>
    </location>
</feature>
<evidence type="ECO:0000256" key="1">
    <source>
        <dbReference type="SAM" id="MobiDB-lite"/>
    </source>
</evidence>
<dbReference type="SUPFAM" id="SSF52540">
    <property type="entry name" value="P-loop containing nucleoside triphosphate hydrolases"/>
    <property type="match status" value="1"/>
</dbReference>
<dbReference type="AlphaFoldDB" id="X1DY96"/>